<dbReference type="Gene3D" id="3.60.10.10">
    <property type="entry name" value="Endonuclease/exonuclease/phosphatase"/>
    <property type="match status" value="1"/>
</dbReference>
<dbReference type="OrthoDB" id="3820230at2"/>
<gene>
    <name evidence="2" type="ORF">AFE02nite_18120</name>
</gene>
<dbReference type="GO" id="GO:0006506">
    <property type="term" value="P:GPI anchor biosynthetic process"/>
    <property type="evidence" value="ECO:0007669"/>
    <property type="project" value="TreeGrafter"/>
</dbReference>
<dbReference type="EMBL" id="BJYK01000005">
    <property type="protein sequence ID" value="GEN80078.1"/>
    <property type="molecule type" value="Genomic_DNA"/>
</dbReference>
<feature type="domain" description="Endonuclease/exonuclease/phosphatase" evidence="1">
    <location>
        <begin position="7"/>
        <end position="208"/>
    </location>
</feature>
<dbReference type="RefSeq" id="WP_146819506.1">
    <property type="nucleotide sequence ID" value="NZ_BJYK01000005.1"/>
</dbReference>
<dbReference type="GO" id="GO:0016020">
    <property type="term" value="C:membrane"/>
    <property type="evidence" value="ECO:0007669"/>
    <property type="project" value="GOC"/>
</dbReference>
<dbReference type="SUPFAM" id="SSF56219">
    <property type="entry name" value="DNase I-like"/>
    <property type="match status" value="1"/>
</dbReference>
<dbReference type="InterPro" id="IPR036691">
    <property type="entry name" value="Endo/exonu/phosph_ase_sf"/>
</dbReference>
<dbReference type="PANTHER" id="PTHR14859">
    <property type="entry name" value="CALCOFLUOR WHITE HYPERSENSITIVE PROTEIN PRECURSOR"/>
    <property type="match status" value="1"/>
</dbReference>
<sequence>MTTLRVMTYNIRMLKDDRAAVVAVLRACAPDVVAIQEPPRGGVVGRWRLRRLAAEAGLEVVVAGEGARTTALLARPELAITGARGMRLPSAPGRTLRGLAIAEHAGLRIISVHLGLSAHERSRQVVRIMPLVAAAPNCLVLGDLNELPDGPSWRRLGMNLRDLAAHAGPTYSATAPVKRIDAVLGSRGVVASGARVVSDEHTARASDHLPVVVDVRWS</sequence>
<accession>A0A511YY19</accession>
<comment type="caution">
    <text evidence="2">The sequence shown here is derived from an EMBL/GenBank/DDBJ whole genome shotgun (WGS) entry which is preliminary data.</text>
</comment>
<protein>
    <recommendedName>
        <fullName evidence="1">Endonuclease/exonuclease/phosphatase domain-containing protein</fullName>
    </recommendedName>
</protein>
<organism evidence="2 3">
    <name type="scientific">Actinotalea fermentans</name>
    <dbReference type="NCBI Taxonomy" id="43671"/>
    <lineage>
        <taxon>Bacteria</taxon>
        <taxon>Bacillati</taxon>
        <taxon>Actinomycetota</taxon>
        <taxon>Actinomycetes</taxon>
        <taxon>Micrococcales</taxon>
        <taxon>Cellulomonadaceae</taxon>
        <taxon>Actinotalea</taxon>
    </lineage>
</organism>
<proteinExistence type="predicted"/>
<reference evidence="2 3" key="1">
    <citation type="submission" date="2019-07" db="EMBL/GenBank/DDBJ databases">
        <title>Whole genome shotgun sequence of Actinotalea fermentans NBRC 105374.</title>
        <authorList>
            <person name="Hosoyama A."/>
            <person name="Uohara A."/>
            <person name="Ohji S."/>
            <person name="Ichikawa N."/>
        </authorList>
    </citation>
    <scope>NUCLEOTIDE SEQUENCE [LARGE SCALE GENOMIC DNA]</scope>
    <source>
        <strain evidence="2 3">NBRC 105374</strain>
    </source>
</reference>
<evidence type="ECO:0000313" key="2">
    <source>
        <dbReference type="EMBL" id="GEN80078.1"/>
    </source>
</evidence>
<dbReference type="GO" id="GO:0003824">
    <property type="term" value="F:catalytic activity"/>
    <property type="evidence" value="ECO:0007669"/>
    <property type="project" value="InterPro"/>
</dbReference>
<keyword evidence="3" id="KW-1185">Reference proteome</keyword>
<dbReference type="PANTHER" id="PTHR14859:SF15">
    <property type="entry name" value="ENDONUCLEASE_EXONUCLEASE_PHOSPHATASE DOMAIN-CONTAINING PROTEIN"/>
    <property type="match status" value="1"/>
</dbReference>
<dbReference type="InterPro" id="IPR051916">
    <property type="entry name" value="GPI-anchor_lipid_remodeler"/>
</dbReference>
<evidence type="ECO:0000313" key="3">
    <source>
        <dbReference type="Proteomes" id="UP000321484"/>
    </source>
</evidence>
<dbReference type="AlphaFoldDB" id="A0A511YY19"/>
<name>A0A511YY19_9CELL</name>
<dbReference type="Proteomes" id="UP000321484">
    <property type="component" value="Unassembled WGS sequence"/>
</dbReference>
<dbReference type="Pfam" id="PF03372">
    <property type="entry name" value="Exo_endo_phos"/>
    <property type="match status" value="1"/>
</dbReference>
<evidence type="ECO:0000259" key="1">
    <source>
        <dbReference type="Pfam" id="PF03372"/>
    </source>
</evidence>
<dbReference type="InterPro" id="IPR005135">
    <property type="entry name" value="Endo/exonuclease/phosphatase"/>
</dbReference>